<proteinExistence type="predicted"/>
<dbReference type="OrthoDB" id="2787520at2"/>
<evidence type="ECO:0008006" key="10">
    <source>
        <dbReference type="Google" id="ProtNLM"/>
    </source>
</evidence>
<dbReference type="GO" id="GO:0009103">
    <property type="term" value="P:lipopolysaccharide biosynthetic process"/>
    <property type="evidence" value="ECO:0007669"/>
    <property type="project" value="UniProtKB-ARBA"/>
</dbReference>
<name>A0A4V6ENL0_9FIRM</name>
<protein>
    <recommendedName>
        <fullName evidence="10">Glycosyltransferase RgtA/B/C/D-like domain-containing protein</fullName>
    </recommendedName>
</protein>
<dbReference type="PANTHER" id="PTHR33908:SF11">
    <property type="entry name" value="MEMBRANE PROTEIN"/>
    <property type="match status" value="1"/>
</dbReference>
<gene>
    <name evidence="8" type="ORF">EHE19_013265</name>
</gene>
<evidence type="ECO:0000256" key="3">
    <source>
        <dbReference type="ARBA" id="ARBA00022676"/>
    </source>
</evidence>
<dbReference type="EMBL" id="CP061336">
    <property type="protein sequence ID" value="QNU68881.1"/>
    <property type="molecule type" value="Genomic_DNA"/>
</dbReference>
<dbReference type="GO" id="GO:0016763">
    <property type="term" value="F:pentosyltransferase activity"/>
    <property type="evidence" value="ECO:0007669"/>
    <property type="project" value="TreeGrafter"/>
</dbReference>
<evidence type="ECO:0000313" key="9">
    <source>
        <dbReference type="Proteomes" id="UP000306409"/>
    </source>
</evidence>
<dbReference type="InterPro" id="IPR050297">
    <property type="entry name" value="LipidA_mod_glycosyltrf_83"/>
</dbReference>
<dbReference type="GO" id="GO:0005886">
    <property type="term" value="C:plasma membrane"/>
    <property type="evidence" value="ECO:0007669"/>
    <property type="project" value="UniProtKB-SubCell"/>
</dbReference>
<evidence type="ECO:0000256" key="2">
    <source>
        <dbReference type="ARBA" id="ARBA00022475"/>
    </source>
</evidence>
<keyword evidence="3" id="KW-0328">Glycosyltransferase</keyword>
<evidence type="ECO:0000256" key="1">
    <source>
        <dbReference type="ARBA" id="ARBA00004651"/>
    </source>
</evidence>
<keyword evidence="2" id="KW-1003">Cell membrane</keyword>
<keyword evidence="9" id="KW-1185">Reference proteome</keyword>
<keyword evidence="7" id="KW-0472">Membrane</keyword>
<keyword evidence="5" id="KW-0812">Transmembrane</keyword>
<accession>A0A4V6ENL0</accession>
<comment type="subcellular location">
    <subcellularLocation>
        <location evidence="1">Cell membrane</location>
        <topology evidence="1">Multi-pass membrane protein</topology>
    </subcellularLocation>
</comment>
<evidence type="ECO:0000256" key="7">
    <source>
        <dbReference type="ARBA" id="ARBA00023136"/>
    </source>
</evidence>
<sequence>MANYFRTVDNTKFGAILNKIIISILAVFSLYLIYLNFYYYLIDGNKRYTICTLLALSVFVLIHFLSCYIKISHRAFAIVIFLMVILSKGILIFFTDTKPVSDFAVFYQYAAKLLNGEKSFQDILYFKTWAYQTGPVIYYAALMKLFGTGLFPLKMANCFFMAGTNALIYLIAHKISNDFTARVVSILYLLYPAPYFLTTVLTNQHFAACMFLLSIYILLLKGQNWGVKSIAAGAVIALGNAVRPIGIIILAALILCGIIEKIANGKWLMLGSTILVLISCLLVSYGCSALVKYTGINSEGLANNFPLWKFVVGLNYETKGQFSFDDENNIFNIQDFNERDNAAKQVIKQRMSAGIRKLAVLINEKQKIMWAGTDSLSWGFYQKIDGQLVPSNQVKKIEPFVLKYEKIYYIFIFLLMFIGLFRILVNNKINQGILLLSLILLCYFGIHFFIEIQVRYRYFAVIIVFIMAAKGSEMLLCRCRGYRKNIKYIKEDNCE</sequence>
<keyword evidence="6" id="KW-1133">Transmembrane helix</keyword>
<organism evidence="8 9">
    <name type="scientific">Ruminiclostridium herbifermentans</name>
    <dbReference type="NCBI Taxonomy" id="2488810"/>
    <lineage>
        <taxon>Bacteria</taxon>
        <taxon>Bacillati</taxon>
        <taxon>Bacillota</taxon>
        <taxon>Clostridia</taxon>
        <taxon>Eubacteriales</taxon>
        <taxon>Oscillospiraceae</taxon>
        <taxon>Ruminiclostridium</taxon>
    </lineage>
</organism>
<dbReference type="AlphaFoldDB" id="A0A4V6ENL0"/>
<evidence type="ECO:0000313" key="8">
    <source>
        <dbReference type="EMBL" id="QNU68881.1"/>
    </source>
</evidence>
<evidence type="ECO:0000256" key="5">
    <source>
        <dbReference type="ARBA" id="ARBA00022692"/>
    </source>
</evidence>
<dbReference type="Proteomes" id="UP000306409">
    <property type="component" value="Chromosome"/>
</dbReference>
<keyword evidence="4" id="KW-0808">Transferase</keyword>
<dbReference type="PANTHER" id="PTHR33908">
    <property type="entry name" value="MANNOSYLTRANSFERASE YKCB-RELATED"/>
    <property type="match status" value="1"/>
</dbReference>
<evidence type="ECO:0000256" key="6">
    <source>
        <dbReference type="ARBA" id="ARBA00022989"/>
    </source>
</evidence>
<evidence type="ECO:0000256" key="4">
    <source>
        <dbReference type="ARBA" id="ARBA00022679"/>
    </source>
</evidence>
<dbReference type="KEGG" id="rher:EHE19_013265"/>
<reference evidence="8 9" key="1">
    <citation type="submission" date="2020-09" db="EMBL/GenBank/DDBJ databases">
        <title>Characterization and genome sequencing of Ruminiclostridium sp. nov. MA18.</title>
        <authorList>
            <person name="Rettenmaier R."/>
            <person name="Kowollik M.-L."/>
            <person name="Liebl W."/>
            <person name="Zverlov V."/>
        </authorList>
    </citation>
    <scope>NUCLEOTIDE SEQUENCE [LARGE SCALE GENOMIC DNA]</scope>
    <source>
        <strain evidence="8 9">MA18</strain>
    </source>
</reference>